<evidence type="ECO:0000256" key="1">
    <source>
        <dbReference type="RuleBase" id="RU000363"/>
    </source>
</evidence>
<proteinExistence type="inferred from homology"/>
<evidence type="ECO:0000259" key="3">
    <source>
        <dbReference type="SMART" id="SM00822"/>
    </source>
</evidence>
<dbReference type="SUPFAM" id="SSF51735">
    <property type="entry name" value="NAD(P)-binding Rossmann-fold domains"/>
    <property type="match status" value="1"/>
</dbReference>
<dbReference type="OrthoDB" id="1933717at2759"/>
<feature type="transmembrane region" description="Helical" evidence="2">
    <location>
        <begin position="296"/>
        <end position="316"/>
    </location>
</feature>
<dbReference type="PRINTS" id="PR00081">
    <property type="entry name" value="GDHRDH"/>
</dbReference>
<dbReference type="GeneID" id="119739153"/>
<dbReference type="PANTHER" id="PTHR44147:SF2">
    <property type="entry name" value="DEHYDROGENASE_REDUCTASE SDR FAMILY MEMBER 1"/>
    <property type="match status" value="1"/>
</dbReference>
<dbReference type="EnsemblMetazoa" id="XM_038213984.1">
    <property type="protein sequence ID" value="XP_038069912.1"/>
    <property type="gene ID" value="LOC119739153"/>
</dbReference>
<keyword evidence="2" id="KW-0812">Transmembrane</keyword>
<protein>
    <recommendedName>
        <fullName evidence="3">Ketoreductase domain-containing protein</fullName>
    </recommendedName>
</protein>
<feature type="domain" description="Ketoreductase" evidence="3">
    <location>
        <begin position="9"/>
        <end position="205"/>
    </location>
</feature>
<accession>A0A914B1N7</accession>
<dbReference type="RefSeq" id="XP_038069912.1">
    <property type="nucleotide sequence ID" value="XM_038213984.1"/>
</dbReference>
<dbReference type="Gene3D" id="3.40.50.720">
    <property type="entry name" value="NAD(P)-binding Rossmann-like Domain"/>
    <property type="match status" value="1"/>
</dbReference>
<sequence>MTNKRLAGKVCLVTGASRGIGRGIALQLGKAGATVYITGRTLDPTGTEGSRGSLRETAEEVEARGGKCIPVQCDHADDEQVEKLFNRISQEQNGRLDLLVNNAYAAVKTLLACQGKKFWETPPTLWDDVNTVGLRGHYIATWHAAQLMIPAKQGLIVNISSIAGLRYYLNVAYSVGKAACDRLATDCALEMKKHNVASVSLWPGAVKTEIFMDLVAATSDTTSKAGNTLINVIKNGESVEFSGKAVVHLASDPNIMKKSGRVLLSAELADEYGFTDIDGRSPPNWRQVKTMCIMSGHTWLAALIPGFIKIPFWLIAAGNSKL</sequence>
<dbReference type="OMA" id="ATVSIWM"/>
<dbReference type="PANTHER" id="PTHR44147">
    <property type="entry name" value="DEHYDROGENASE/REDUCTASE SDR FAMILY MEMBER 1"/>
    <property type="match status" value="1"/>
</dbReference>
<keyword evidence="2" id="KW-0472">Membrane</keyword>
<comment type="similarity">
    <text evidence="1">Belongs to the short-chain dehydrogenases/reductases (SDR) family.</text>
</comment>
<reference evidence="4" key="1">
    <citation type="submission" date="2022-11" db="UniProtKB">
        <authorList>
            <consortium name="EnsemblMetazoa"/>
        </authorList>
    </citation>
    <scope>IDENTIFICATION</scope>
</reference>
<evidence type="ECO:0000313" key="5">
    <source>
        <dbReference type="Proteomes" id="UP000887568"/>
    </source>
</evidence>
<evidence type="ECO:0000256" key="2">
    <source>
        <dbReference type="SAM" id="Phobius"/>
    </source>
</evidence>
<dbReference type="InterPro" id="IPR057326">
    <property type="entry name" value="KR_dom"/>
</dbReference>
<keyword evidence="2" id="KW-1133">Transmembrane helix</keyword>
<dbReference type="PRINTS" id="PR00080">
    <property type="entry name" value="SDRFAMILY"/>
</dbReference>
<dbReference type="InterPro" id="IPR036291">
    <property type="entry name" value="NAD(P)-bd_dom_sf"/>
</dbReference>
<keyword evidence="5" id="KW-1185">Reference proteome</keyword>
<dbReference type="InterPro" id="IPR002347">
    <property type="entry name" value="SDR_fam"/>
</dbReference>
<name>A0A914B1N7_PATMI</name>
<dbReference type="CDD" id="cd09763">
    <property type="entry name" value="DHRS1-like_SDR_c"/>
    <property type="match status" value="1"/>
</dbReference>
<dbReference type="SMART" id="SM00822">
    <property type="entry name" value="PKS_KR"/>
    <property type="match status" value="1"/>
</dbReference>
<dbReference type="Pfam" id="PF00106">
    <property type="entry name" value="adh_short"/>
    <property type="match status" value="1"/>
</dbReference>
<dbReference type="Proteomes" id="UP000887568">
    <property type="component" value="Unplaced"/>
</dbReference>
<dbReference type="AlphaFoldDB" id="A0A914B1N7"/>
<organism evidence="4 5">
    <name type="scientific">Patiria miniata</name>
    <name type="common">Bat star</name>
    <name type="synonym">Asterina miniata</name>
    <dbReference type="NCBI Taxonomy" id="46514"/>
    <lineage>
        <taxon>Eukaryota</taxon>
        <taxon>Metazoa</taxon>
        <taxon>Echinodermata</taxon>
        <taxon>Eleutherozoa</taxon>
        <taxon>Asterozoa</taxon>
        <taxon>Asteroidea</taxon>
        <taxon>Valvatacea</taxon>
        <taxon>Valvatida</taxon>
        <taxon>Asterinidae</taxon>
        <taxon>Patiria</taxon>
    </lineage>
</organism>
<evidence type="ECO:0000313" key="4">
    <source>
        <dbReference type="EnsemblMetazoa" id="XP_038069912.1"/>
    </source>
</evidence>